<keyword evidence="8 9" id="KW-0472">Membrane</keyword>
<feature type="transmembrane region" description="Helical" evidence="9">
    <location>
        <begin position="336"/>
        <end position="362"/>
    </location>
</feature>
<name>A0A345UKZ1_9BACT</name>
<dbReference type="GO" id="GO:0015190">
    <property type="term" value="F:L-leucine transmembrane transporter activity"/>
    <property type="evidence" value="ECO:0007669"/>
    <property type="project" value="TreeGrafter"/>
</dbReference>
<dbReference type="NCBIfam" id="TIGR00796">
    <property type="entry name" value="livcs"/>
    <property type="match status" value="1"/>
</dbReference>
<dbReference type="GO" id="GO:0005886">
    <property type="term" value="C:plasma membrane"/>
    <property type="evidence" value="ECO:0007669"/>
    <property type="project" value="UniProtKB-SubCell"/>
</dbReference>
<evidence type="ECO:0000313" key="10">
    <source>
        <dbReference type="EMBL" id="AXJ01143.1"/>
    </source>
</evidence>
<feature type="transmembrane region" description="Helical" evidence="9">
    <location>
        <begin position="189"/>
        <end position="210"/>
    </location>
</feature>
<protein>
    <submittedName>
        <fullName evidence="10">Branched-chain amino acid:cation transporter, LIVCS family</fullName>
    </submittedName>
</protein>
<feature type="transmembrane region" description="Helical" evidence="9">
    <location>
        <begin position="118"/>
        <end position="136"/>
    </location>
</feature>
<keyword evidence="3" id="KW-0813">Transport</keyword>
<gene>
    <name evidence="10" type="ORF">CYPRO_1893</name>
</gene>
<reference evidence="10 11" key="1">
    <citation type="submission" date="2018-03" db="EMBL/GenBank/DDBJ databases">
        <title>Phenotypic and genomic properties of Cyclonatronum proteinivorum gen. nov., sp. nov., a haloalkaliphilic bacteroidete from soda lakes possessing Na+-translocating rhodopsin.</title>
        <authorList>
            <person name="Toshchakov S.V."/>
            <person name="Korzhenkov A."/>
            <person name="Samarov N.I."/>
            <person name="Kublanov I.V."/>
            <person name="Muntyan M.S."/>
            <person name="Sorokin D.Y."/>
        </authorList>
    </citation>
    <scope>NUCLEOTIDE SEQUENCE [LARGE SCALE GENOMIC DNA]</scope>
    <source>
        <strain evidence="10 11">Omega</strain>
    </source>
</reference>
<evidence type="ECO:0000256" key="1">
    <source>
        <dbReference type="ARBA" id="ARBA00004651"/>
    </source>
</evidence>
<evidence type="ECO:0000256" key="5">
    <source>
        <dbReference type="ARBA" id="ARBA00022692"/>
    </source>
</evidence>
<dbReference type="GO" id="GO:0015818">
    <property type="term" value="P:isoleucine transport"/>
    <property type="evidence" value="ECO:0007669"/>
    <property type="project" value="TreeGrafter"/>
</dbReference>
<dbReference type="GO" id="GO:0005304">
    <property type="term" value="F:L-valine transmembrane transporter activity"/>
    <property type="evidence" value="ECO:0007669"/>
    <property type="project" value="TreeGrafter"/>
</dbReference>
<dbReference type="RefSeq" id="WP_240644722.1">
    <property type="nucleotide sequence ID" value="NZ_CP027806.1"/>
</dbReference>
<keyword evidence="11" id="KW-1185">Reference proteome</keyword>
<keyword evidence="7 9" id="KW-1133">Transmembrane helix</keyword>
<dbReference type="AlphaFoldDB" id="A0A345UKZ1"/>
<evidence type="ECO:0000256" key="6">
    <source>
        <dbReference type="ARBA" id="ARBA00022970"/>
    </source>
</evidence>
<organism evidence="10 11">
    <name type="scientific">Cyclonatronum proteinivorum</name>
    <dbReference type="NCBI Taxonomy" id="1457365"/>
    <lineage>
        <taxon>Bacteria</taxon>
        <taxon>Pseudomonadati</taxon>
        <taxon>Balneolota</taxon>
        <taxon>Balneolia</taxon>
        <taxon>Balneolales</taxon>
        <taxon>Cyclonatronaceae</taxon>
        <taxon>Cyclonatronum</taxon>
    </lineage>
</organism>
<dbReference type="KEGG" id="cprv:CYPRO_1893"/>
<sequence length="438" mass="46315">MMFSKQFRDAFIIGVALFAMFFGAGNLIFPPYMGLLGGESWALTFLGFAFTGIGLPLLGILAASRAGGSVEHLASRVSSVFGIILSVIVLLAIGPLLAIPRTAATAFELGAAAIWPEFSAVLFSVLFFGMTFWFTMNRNNVIRKIGKYLTPFLVLTLAWIIVRGIFFPIGEPGSASLRSPFGDGFREGYQTMDALASLVFTQIVIAALVYQGYKSTAEQTRLTLIAGSIAALGLLLVYGGLMYLGATAAGLFESNVERTTLLIGITEALLGGSGAIALGIAVTIACLTTAIGLTATVAEYFSRLTAQRLSYRTVAVITVVFSGFFAIRGVTEIVNIAYPLLVLVYPVAIVLILLTITGGTFIHRFVYVGGVSGALLVSIPEALHIAGIASGPFTIVLALIPFAEAGFAWAVAGLAGMLIGLLTVRVYYGTFFANVDWD</sequence>
<accession>A0A345UKZ1</accession>
<dbReference type="EMBL" id="CP027806">
    <property type="protein sequence ID" value="AXJ01143.1"/>
    <property type="molecule type" value="Genomic_DNA"/>
</dbReference>
<comment type="subcellular location">
    <subcellularLocation>
        <location evidence="1">Cell membrane</location>
        <topology evidence="1">Multi-pass membrane protein</topology>
    </subcellularLocation>
</comment>
<feature type="transmembrane region" description="Helical" evidence="9">
    <location>
        <begin position="41"/>
        <end position="61"/>
    </location>
</feature>
<dbReference type="InterPro" id="IPR004685">
    <property type="entry name" value="Brnchd-chn_aa_trnsp_Livcs"/>
</dbReference>
<keyword evidence="4" id="KW-1003">Cell membrane</keyword>
<dbReference type="GO" id="GO:0015820">
    <property type="term" value="P:L-leucine transport"/>
    <property type="evidence" value="ECO:0007669"/>
    <property type="project" value="TreeGrafter"/>
</dbReference>
<dbReference type="Proteomes" id="UP000254808">
    <property type="component" value="Chromosome"/>
</dbReference>
<evidence type="ECO:0000313" key="11">
    <source>
        <dbReference type="Proteomes" id="UP000254808"/>
    </source>
</evidence>
<comment type="similarity">
    <text evidence="2">Belongs to the branched chain amino acid transporter family.</text>
</comment>
<feature type="transmembrane region" description="Helical" evidence="9">
    <location>
        <begin position="73"/>
        <end position="98"/>
    </location>
</feature>
<feature type="transmembrane region" description="Helical" evidence="9">
    <location>
        <begin position="374"/>
        <end position="400"/>
    </location>
</feature>
<dbReference type="PANTHER" id="PTHR30588">
    <property type="entry name" value="BRANCHED-CHAIN AMINO ACID TRANSPORT SYSTEM 2 CARRIER PROTEIN"/>
    <property type="match status" value="1"/>
</dbReference>
<keyword evidence="5 9" id="KW-0812">Transmembrane</keyword>
<feature type="transmembrane region" description="Helical" evidence="9">
    <location>
        <begin position="406"/>
        <end position="428"/>
    </location>
</feature>
<evidence type="ECO:0000256" key="4">
    <source>
        <dbReference type="ARBA" id="ARBA00022475"/>
    </source>
</evidence>
<feature type="transmembrane region" description="Helical" evidence="9">
    <location>
        <begin position="12"/>
        <end position="29"/>
    </location>
</feature>
<feature type="transmembrane region" description="Helical" evidence="9">
    <location>
        <begin position="272"/>
        <end position="297"/>
    </location>
</feature>
<evidence type="ECO:0000256" key="9">
    <source>
        <dbReference type="SAM" id="Phobius"/>
    </source>
</evidence>
<keyword evidence="6" id="KW-0029">Amino-acid transport</keyword>
<feature type="transmembrane region" description="Helical" evidence="9">
    <location>
        <begin position="148"/>
        <end position="169"/>
    </location>
</feature>
<feature type="transmembrane region" description="Helical" evidence="9">
    <location>
        <begin position="222"/>
        <end position="252"/>
    </location>
</feature>
<proteinExistence type="inferred from homology"/>
<evidence type="ECO:0000256" key="2">
    <source>
        <dbReference type="ARBA" id="ARBA00008540"/>
    </source>
</evidence>
<evidence type="ECO:0000256" key="8">
    <source>
        <dbReference type="ARBA" id="ARBA00023136"/>
    </source>
</evidence>
<dbReference type="Pfam" id="PF05525">
    <property type="entry name" value="Branch_AA_trans"/>
    <property type="match status" value="1"/>
</dbReference>
<feature type="transmembrane region" description="Helical" evidence="9">
    <location>
        <begin position="309"/>
        <end position="330"/>
    </location>
</feature>
<evidence type="ECO:0000256" key="7">
    <source>
        <dbReference type="ARBA" id="ARBA00022989"/>
    </source>
</evidence>
<evidence type="ECO:0000256" key="3">
    <source>
        <dbReference type="ARBA" id="ARBA00022448"/>
    </source>
</evidence>
<dbReference type="GO" id="GO:0015188">
    <property type="term" value="F:L-isoleucine transmembrane transporter activity"/>
    <property type="evidence" value="ECO:0007669"/>
    <property type="project" value="TreeGrafter"/>
</dbReference>
<dbReference type="PANTHER" id="PTHR30588:SF0">
    <property type="entry name" value="BRANCHED-CHAIN AMINO ACID PERMEASE BRNQ"/>
    <property type="match status" value="1"/>
</dbReference>